<dbReference type="OrthoDB" id="4790304at2"/>
<dbReference type="InterPro" id="IPR001387">
    <property type="entry name" value="Cro/C1-type_HTH"/>
</dbReference>
<sequence>MAPNVELGEFLRSRRARVRPDDLGLPDYGSRRRVPGLRRQEAAQLAGVSVEYYVRLEQGRAAHPSEQVLDAIATALRLDAAERAHLFSLAKQAPPRRRQVVREKVRPNIQLLLDSMPNVPAFVLGRRMDVLAWNQLAAALIVDFGALPPEERNMARLAFLDPSARDYYPEWAKVGKETAAYLRLVAGRFPDDQGLISLVGELSLRSPEFRRWWADHDVRDKANGVKRLNHPMVGEVVVAYESLALAEPGQTLVTYTVEPGTPSAAALALLSTLTSDTASNKIVV</sequence>
<protein>
    <submittedName>
        <fullName evidence="2">Helix-turn-helix domain-containing protein</fullName>
    </submittedName>
</protein>
<dbReference type="GO" id="GO:0003677">
    <property type="term" value="F:DNA binding"/>
    <property type="evidence" value="ECO:0007669"/>
    <property type="project" value="InterPro"/>
</dbReference>
<evidence type="ECO:0000313" key="2">
    <source>
        <dbReference type="EMBL" id="KAA2258846.1"/>
    </source>
</evidence>
<dbReference type="EMBL" id="VUOB01000041">
    <property type="protein sequence ID" value="KAA2258846.1"/>
    <property type="molecule type" value="Genomic_DNA"/>
</dbReference>
<dbReference type="Gene3D" id="1.10.260.40">
    <property type="entry name" value="lambda repressor-like DNA-binding domains"/>
    <property type="match status" value="1"/>
</dbReference>
<keyword evidence="3" id="KW-1185">Reference proteome</keyword>
<dbReference type="AlphaFoldDB" id="A0A5B2X6K7"/>
<dbReference type="SUPFAM" id="SSF47413">
    <property type="entry name" value="lambda repressor-like DNA-binding domains"/>
    <property type="match status" value="1"/>
</dbReference>
<dbReference type="SMART" id="SM00530">
    <property type="entry name" value="HTH_XRE"/>
    <property type="match status" value="1"/>
</dbReference>
<accession>A0A5B2X6K7</accession>
<proteinExistence type="predicted"/>
<evidence type="ECO:0000313" key="3">
    <source>
        <dbReference type="Proteomes" id="UP000323454"/>
    </source>
</evidence>
<dbReference type="Pfam" id="PF17765">
    <property type="entry name" value="MLTR_LBD"/>
    <property type="match status" value="1"/>
</dbReference>
<dbReference type="Gene3D" id="3.30.450.180">
    <property type="match status" value="1"/>
</dbReference>
<dbReference type="PANTHER" id="PTHR35010">
    <property type="entry name" value="BLL4672 PROTEIN-RELATED"/>
    <property type="match status" value="1"/>
</dbReference>
<dbReference type="RefSeq" id="WP_149851890.1">
    <property type="nucleotide sequence ID" value="NZ_VUOB01000041.1"/>
</dbReference>
<dbReference type="PANTHER" id="PTHR35010:SF2">
    <property type="entry name" value="BLL4672 PROTEIN"/>
    <property type="match status" value="1"/>
</dbReference>
<dbReference type="InterPro" id="IPR010982">
    <property type="entry name" value="Lambda_DNA-bd_dom_sf"/>
</dbReference>
<dbReference type="PROSITE" id="PS50943">
    <property type="entry name" value="HTH_CROC1"/>
    <property type="match status" value="1"/>
</dbReference>
<dbReference type="InterPro" id="IPR041413">
    <property type="entry name" value="MLTR_LBD"/>
</dbReference>
<comment type="caution">
    <text evidence="2">The sequence shown here is derived from an EMBL/GenBank/DDBJ whole genome shotgun (WGS) entry which is preliminary data.</text>
</comment>
<reference evidence="2 3" key="2">
    <citation type="submission" date="2019-09" db="EMBL/GenBank/DDBJ databases">
        <authorList>
            <person name="Jin C."/>
        </authorList>
    </citation>
    <scope>NUCLEOTIDE SEQUENCE [LARGE SCALE GENOMIC DNA]</scope>
    <source>
        <strain evidence="2 3">AN110305</strain>
    </source>
</reference>
<organism evidence="2 3">
    <name type="scientific">Solihabitans fulvus</name>
    <dbReference type="NCBI Taxonomy" id="1892852"/>
    <lineage>
        <taxon>Bacteria</taxon>
        <taxon>Bacillati</taxon>
        <taxon>Actinomycetota</taxon>
        <taxon>Actinomycetes</taxon>
        <taxon>Pseudonocardiales</taxon>
        <taxon>Pseudonocardiaceae</taxon>
        <taxon>Solihabitans</taxon>
    </lineage>
</organism>
<evidence type="ECO:0000259" key="1">
    <source>
        <dbReference type="PROSITE" id="PS50943"/>
    </source>
</evidence>
<dbReference type="Pfam" id="PF13560">
    <property type="entry name" value="HTH_31"/>
    <property type="match status" value="1"/>
</dbReference>
<gene>
    <name evidence="2" type="ORF">F0L68_23825</name>
</gene>
<dbReference type="CDD" id="cd00093">
    <property type="entry name" value="HTH_XRE"/>
    <property type="match status" value="1"/>
</dbReference>
<feature type="domain" description="HTH cro/C1-type" evidence="1">
    <location>
        <begin position="36"/>
        <end position="83"/>
    </location>
</feature>
<name>A0A5B2X6K7_9PSEU</name>
<dbReference type="Proteomes" id="UP000323454">
    <property type="component" value="Unassembled WGS sequence"/>
</dbReference>
<reference evidence="2 3" key="1">
    <citation type="submission" date="2019-09" db="EMBL/GenBank/DDBJ databases">
        <title>Goodfellowia gen. nov., a new genus of the Pseudonocardineae related to Actinoalloteichus, containing Goodfellowia coeruleoviolacea gen. nov., comb. nov. gen. nov., comb. nov.</title>
        <authorList>
            <person name="Labeda D."/>
        </authorList>
    </citation>
    <scope>NUCLEOTIDE SEQUENCE [LARGE SCALE GENOMIC DNA]</scope>
    <source>
        <strain evidence="2 3">AN110305</strain>
    </source>
</reference>